<name>A0ABP6SQ31_9ACTN</name>
<protein>
    <submittedName>
        <fullName evidence="3">Uncharacterized protein</fullName>
    </submittedName>
</protein>
<comment type="caution">
    <text evidence="3">The sequence shown here is derived from an EMBL/GenBank/DDBJ whole genome shotgun (WGS) entry which is preliminary data.</text>
</comment>
<evidence type="ECO:0000256" key="1">
    <source>
        <dbReference type="SAM" id="MobiDB-lite"/>
    </source>
</evidence>
<keyword evidence="4" id="KW-1185">Reference proteome</keyword>
<keyword evidence="2" id="KW-0472">Membrane</keyword>
<evidence type="ECO:0000313" key="3">
    <source>
        <dbReference type="EMBL" id="GAA3382007.1"/>
    </source>
</evidence>
<evidence type="ECO:0000256" key="2">
    <source>
        <dbReference type="SAM" id="Phobius"/>
    </source>
</evidence>
<dbReference type="EMBL" id="BAAAYN010000001">
    <property type="protein sequence ID" value="GAA3382007.1"/>
    <property type="molecule type" value="Genomic_DNA"/>
</dbReference>
<keyword evidence="2" id="KW-0812">Transmembrane</keyword>
<feature type="region of interest" description="Disordered" evidence="1">
    <location>
        <begin position="68"/>
        <end position="99"/>
    </location>
</feature>
<dbReference type="Proteomes" id="UP001501676">
    <property type="component" value="Unassembled WGS sequence"/>
</dbReference>
<gene>
    <name evidence="3" type="ORF">GCM10020369_02190</name>
</gene>
<accession>A0ABP6SQ31</accession>
<feature type="transmembrane region" description="Helical" evidence="2">
    <location>
        <begin position="41"/>
        <end position="62"/>
    </location>
</feature>
<reference evidence="4" key="1">
    <citation type="journal article" date="2019" name="Int. J. Syst. Evol. Microbiol.">
        <title>The Global Catalogue of Microorganisms (GCM) 10K type strain sequencing project: providing services to taxonomists for standard genome sequencing and annotation.</title>
        <authorList>
            <consortium name="The Broad Institute Genomics Platform"/>
            <consortium name="The Broad Institute Genome Sequencing Center for Infectious Disease"/>
            <person name="Wu L."/>
            <person name="Ma J."/>
        </authorList>
    </citation>
    <scope>NUCLEOTIDE SEQUENCE [LARGE SCALE GENOMIC DNA]</scope>
    <source>
        <strain evidence="4">JCM 9458</strain>
    </source>
</reference>
<feature type="region of interest" description="Disordered" evidence="1">
    <location>
        <begin position="251"/>
        <end position="285"/>
    </location>
</feature>
<dbReference type="RefSeq" id="WP_345726001.1">
    <property type="nucleotide sequence ID" value="NZ_BAAAYN010000001.1"/>
</dbReference>
<proteinExistence type="predicted"/>
<organism evidence="3 4">
    <name type="scientific">Cryptosporangium minutisporangium</name>
    <dbReference type="NCBI Taxonomy" id="113569"/>
    <lineage>
        <taxon>Bacteria</taxon>
        <taxon>Bacillati</taxon>
        <taxon>Actinomycetota</taxon>
        <taxon>Actinomycetes</taxon>
        <taxon>Cryptosporangiales</taxon>
        <taxon>Cryptosporangiaceae</taxon>
        <taxon>Cryptosporangium</taxon>
    </lineage>
</organism>
<sequence length="379" mass="40353">MNDVDTAVRAMLTDRAGDVSEVPGLLDGVHRRVRRKRNRKLAATGVAVVLALVVTGVVGWSVERDDRLVPTERPTASPTAESSPSPRGASAPASPVSLGRLPAGFTRPLASLDSVHSWTLRTTRNAPPATVEVQISTVPLTTRTGPGAPQAKFGTTRQIGLGGGTATYYSVPHRPDWQDADHQGYLGAYSELTFARRPGQWIRIEAYGGPDDSSSDPRVTEADLLTIADGLVDRAMPLPDRLRFPPLPAGLTFGSTDDGGDGQGPSVQLVDPAAPADSTNRPYGGSQWELRRAPIVVLVVPKTFSPAALLASDVSRPTVLRVDGHEVVRYPPGYPDRRVLTTSFGPDRVIGLTAADSLGLSDEQLARFLLGIRPGAEFR</sequence>
<evidence type="ECO:0000313" key="4">
    <source>
        <dbReference type="Proteomes" id="UP001501676"/>
    </source>
</evidence>
<keyword evidence="2" id="KW-1133">Transmembrane helix</keyword>
<feature type="compositionally biased region" description="Low complexity" evidence="1">
    <location>
        <begin position="74"/>
        <end position="97"/>
    </location>
</feature>